<organism evidence="6 7">
    <name type="scientific">Aspergillus niger</name>
    <dbReference type="NCBI Taxonomy" id="5061"/>
    <lineage>
        <taxon>Eukaryota</taxon>
        <taxon>Fungi</taxon>
        <taxon>Dikarya</taxon>
        <taxon>Ascomycota</taxon>
        <taxon>Pezizomycotina</taxon>
        <taxon>Eurotiomycetes</taxon>
        <taxon>Eurotiomycetidae</taxon>
        <taxon>Eurotiales</taxon>
        <taxon>Aspergillaceae</taxon>
        <taxon>Aspergillus</taxon>
        <taxon>Aspergillus subgen. Circumdati</taxon>
    </lineage>
</organism>
<evidence type="ECO:0000256" key="3">
    <source>
        <dbReference type="SAM" id="SignalP"/>
    </source>
</evidence>
<dbReference type="NCBIfam" id="NF007746">
    <property type="entry name" value="PRK10426.1"/>
    <property type="match status" value="1"/>
</dbReference>
<dbReference type="VEuPathDB" id="FungiDB:An07g00350"/>
<keyword evidence="3" id="KW-0732">Signal</keyword>
<dbReference type="SUPFAM" id="SSF74650">
    <property type="entry name" value="Galactose mutarotase-like"/>
    <property type="match status" value="1"/>
</dbReference>
<dbReference type="InterPro" id="IPR017853">
    <property type="entry name" value="GH"/>
</dbReference>
<dbReference type="Pfam" id="PF01055">
    <property type="entry name" value="Glyco_hydro_31_2nd"/>
    <property type="match status" value="1"/>
</dbReference>
<dbReference type="VEuPathDB" id="FungiDB:ASPNIDRAFT2_40261"/>
<evidence type="ECO:0000259" key="5">
    <source>
        <dbReference type="Pfam" id="PF21365"/>
    </source>
</evidence>
<protein>
    <submittedName>
        <fullName evidence="6">Alpha-glucosidase</fullName>
    </submittedName>
</protein>
<dbReference type="EMBL" id="BCMY01000004">
    <property type="protein sequence ID" value="GAQ39994.1"/>
    <property type="molecule type" value="Genomic_DNA"/>
</dbReference>
<dbReference type="GO" id="GO:0030246">
    <property type="term" value="F:carbohydrate binding"/>
    <property type="evidence" value="ECO:0007669"/>
    <property type="project" value="InterPro"/>
</dbReference>
<evidence type="ECO:0000313" key="6">
    <source>
        <dbReference type="EMBL" id="GAQ39994.1"/>
    </source>
</evidence>
<comment type="similarity">
    <text evidence="1 2">Belongs to the glycosyl hydrolase 31 family.</text>
</comment>
<dbReference type="OMA" id="FMTDFGE"/>
<dbReference type="Pfam" id="PF21365">
    <property type="entry name" value="Glyco_hydro_31_3rd"/>
    <property type="match status" value="1"/>
</dbReference>
<dbReference type="OrthoDB" id="10070917at2759"/>
<dbReference type="InterPro" id="IPR052990">
    <property type="entry name" value="Sulfoquinovosidase_GH31"/>
</dbReference>
<feature type="signal peptide" evidence="3">
    <location>
        <begin position="1"/>
        <end position="21"/>
    </location>
</feature>
<dbReference type="GO" id="GO:0004553">
    <property type="term" value="F:hydrolase activity, hydrolyzing O-glycosyl compounds"/>
    <property type="evidence" value="ECO:0007669"/>
    <property type="project" value="InterPro"/>
</dbReference>
<dbReference type="AlphaFoldDB" id="A0A100IEZ9"/>
<evidence type="ECO:0000259" key="4">
    <source>
        <dbReference type="Pfam" id="PF01055"/>
    </source>
</evidence>
<dbReference type="CDD" id="cd14752">
    <property type="entry name" value="GH31_N"/>
    <property type="match status" value="1"/>
</dbReference>
<dbReference type="InterPro" id="IPR011013">
    <property type="entry name" value="Gal_mutarotase_sf_dom"/>
</dbReference>
<dbReference type="Gene3D" id="2.60.40.1760">
    <property type="entry name" value="glycosyl hydrolase (family 31)"/>
    <property type="match status" value="1"/>
</dbReference>
<evidence type="ECO:0000256" key="1">
    <source>
        <dbReference type="ARBA" id="ARBA00007806"/>
    </source>
</evidence>
<comment type="caution">
    <text evidence="6">The sequence shown here is derived from an EMBL/GenBank/DDBJ whole genome shotgun (WGS) entry which is preliminary data.</text>
</comment>
<evidence type="ECO:0000256" key="2">
    <source>
        <dbReference type="RuleBase" id="RU361185"/>
    </source>
</evidence>
<dbReference type="PANTHER" id="PTHR46959">
    <property type="entry name" value="SULFOQUINOVOSIDASE"/>
    <property type="match status" value="1"/>
</dbReference>
<gene>
    <name evidence="6" type="ORF">ABL_03432</name>
</gene>
<dbReference type="Gene3D" id="3.20.20.80">
    <property type="entry name" value="Glycosidases"/>
    <property type="match status" value="1"/>
</dbReference>
<proteinExistence type="inferred from homology"/>
<evidence type="ECO:0000313" key="7">
    <source>
        <dbReference type="Proteomes" id="UP000068243"/>
    </source>
</evidence>
<dbReference type="GO" id="GO:0005975">
    <property type="term" value="P:carbohydrate metabolic process"/>
    <property type="evidence" value="ECO:0007669"/>
    <property type="project" value="InterPro"/>
</dbReference>
<dbReference type="SUPFAM" id="SSF51011">
    <property type="entry name" value="Glycosyl hydrolase domain"/>
    <property type="match status" value="1"/>
</dbReference>
<dbReference type="SUPFAM" id="SSF51445">
    <property type="entry name" value="(Trans)glycosidases"/>
    <property type="match status" value="1"/>
</dbReference>
<feature type="chain" id="PRO_5007087366" evidence="3">
    <location>
        <begin position="22"/>
        <end position="768"/>
    </location>
</feature>
<dbReference type="InterPro" id="IPR048395">
    <property type="entry name" value="Glyco_hydro_31_C"/>
</dbReference>
<dbReference type="Proteomes" id="UP000068243">
    <property type="component" value="Unassembled WGS sequence"/>
</dbReference>
<dbReference type="InterPro" id="IPR013780">
    <property type="entry name" value="Glyco_hydro_b"/>
</dbReference>
<keyword evidence="2" id="KW-0326">Glycosidase</keyword>
<dbReference type="PANTHER" id="PTHR46959:SF2">
    <property type="entry name" value="SULFOQUINOVOSIDASE"/>
    <property type="match status" value="1"/>
</dbReference>
<accession>A0A100IEZ9</accession>
<dbReference type="Gene3D" id="2.60.40.1180">
    <property type="entry name" value="Golgi alpha-mannosidase II"/>
    <property type="match status" value="1"/>
</dbReference>
<dbReference type="VEuPathDB" id="FungiDB:M747DRAFT_247921"/>
<feature type="domain" description="Glycoside hydrolase family 31 TIM barrel" evidence="4">
    <location>
        <begin position="306"/>
        <end position="626"/>
    </location>
</feature>
<name>A0A100IEZ9_ASPNG</name>
<dbReference type="VEuPathDB" id="FungiDB:ATCC64974_43320"/>
<feature type="domain" description="Glycosyl hydrolase family 31 C-terminal" evidence="5">
    <location>
        <begin position="657"/>
        <end position="745"/>
    </location>
</feature>
<sequence>MPLTYLGALAMLTALPSLGQARSTWPLGSGLELSYQASQHQISIHQDNQTIFSTLPGQPFLSAGAGKDQIVEDSGNFNITNVAQARCQGQNITQLAGIPRRDSVKNQVAVRGYLLDCGGEDIAYAMNFWVPKTLSDRVAFEATVDSDANASVPVERLYLTFASHAREDFYGLGAQASFASMKNRSIPIFSREQGVGRGDQPYTAIEDSQGFFSGGDQYTTYTAIPQYVSSDGRVFYLDENDTAYAVFDFQRPDAVTVRYDSITVHGHLMQADNMLDAITMLTEYTGRMPALPEWVDHGALLGIQGGQEKVNRIVKQGFEHDCPVAGVWLQDWSGTHLQSAPYGNMNISRLWWNWESDTSLYPTWAEFVQALREQHGVRTLAYVNPFLADVSSKSDGYRRNLFQEASKHRYMVQNTTTNSTAIISSGKGIDAGILDLTNEETRAWFADVLRTQVWSANISGCMWDFGEYTPITADTSLANISTSAFFYHNQYPRDWAAYQRSVAAEMPLFHEMVTFHRSASMGANRHMNLFWVGDQATLWTPNDGIKSVVTIQGQMGISGYAHSHSDIGGYTTVFEPPTTSNSSGAIPRSAELLGRWGELGAVSSAVFRSHEGNVPSVNAQFYSNSTTYAYFAYNARMFRSLGPYRRRILNTESQRRGWPLLRMPVLYHPEDLRARQISYESFFLGRDLYVAPVLDEGRKSVEVYFPGHSANRTYTHVWSGQTYRGGQTAQVSAPFGKPAVFVVDGASSPELDVFLDFVRKENGTVLRA</sequence>
<dbReference type="InterPro" id="IPR000322">
    <property type="entry name" value="Glyco_hydro_31_TIM"/>
</dbReference>
<reference evidence="7" key="1">
    <citation type="journal article" date="2016" name="Genome Announc.">
        <title>Draft genome sequence of Aspergillus niger strain An76.</title>
        <authorList>
            <person name="Gong W."/>
            <person name="Cheng Z."/>
            <person name="Zhang H."/>
            <person name="Liu L."/>
            <person name="Gao P."/>
            <person name="Wang L."/>
        </authorList>
    </citation>
    <scope>NUCLEOTIDE SEQUENCE [LARGE SCALE GENOMIC DNA]</scope>
    <source>
        <strain evidence="7">An76</strain>
    </source>
</reference>
<dbReference type="PaxDb" id="5061-CADANGAP00005206"/>
<keyword evidence="2" id="KW-0378">Hydrolase</keyword>